<protein>
    <submittedName>
        <fullName evidence="1">CaiF/GrlA family transcriptional regulator</fullName>
    </submittedName>
</protein>
<evidence type="ECO:0000313" key="1">
    <source>
        <dbReference type="EMBL" id="HAE1791705.1"/>
    </source>
</evidence>
<dbReference type="GO" id="GO:0006351">
    <property type="term" value="P:DNA-templated transcription"/>
    <property type="evidence" value="ECO:0007669"/>
    <property type="project" value="InterPro"/>
</dbReference>
<reference evidence="1" key="1">
    <citation type="journal article" date="2018" name="Genome Biol.">
        <title>SKESA: strategic k-mer extension for scrupulous assemblies.</title>
        <authorList>
            <person name="Souvorov A."/>
            <person name="Agarwala R."/>
            <person name="Lipman D.J."/>
        </authorList>
    </citation>
    <scope>NUCLEOTIDE SEQUENCE</scope>
    <source>
        <strain evidence="1">BCW_2640</strain>
    </source>
</reference>
<accession>A0A5I2XBZ0</accession>
<dbReference type="EMBL" id="DAARBX010000001">
    <property type="protein sequence ID" value="HAE1791705.1"/>
    <property type="molecule type" value="Genomic_DNA"/>
</dbReference>
<proteinExistence type="predicted"/>
<organism evidence="1">
    <name type="scientific">Salmonella enterica subsp. enterica serovar Ank</name>
    <dbReference type="NCBI Taxonomy" id="1173578"/>
    <lineage>
        <taxon>Bacteria</taxon>
        <taxon>Pseudomonadati</taxon>
        <taxon>Pseudomonadota</taxon>
        <taxon>Gammaproteobacteria</taxon>
        <taxon>Enterobacterales</taxon>
        <taxon>Enterobacteriaceae</taxon>
        <taxon>Salmonella</taxon>
    </lineage>
</organism>
<dbReference type="Gene3D" id="1.10.10.10">
    <property type="entry name" value="Winged helix-like DNA-binding domain superfamily/Winged helix DNA-binding domain"/>
    <property type="match status" value="1"/>
</dbReference>
<dbReference type="Pfam" id="PF07180">
    <property type="entry name" value="CaiF_GrlA"/>
    <property type="match status" value="1"/>
</dbReference>
<dbReference type="InterPro" id="IPR036388">
    <property type="entry name" value="WH-like_DNA-bd_sf"/>
</dbReference>
<comment type="caution">
    <text evidence="1">The sequence shown here is derived from an EMBL/GenBank/DDBJ whole genome shotgun (WGS) entry which is preliminary data.</text>
</comment>
<reference evidence="1" key="2">
    <citation type="submission" date="2018-07" db="EMBL/GenBank/DDBJ databases">
        <authorList>
            <consortium name="NCBI Pathogen Detection Project"/>
        </authorList>
    </citation>
    <scope>NUCLEOTIDE SEQUENCE</scope>
    <source>
        <strain evidence="1">BCW_2640</strain>
    </source>
</reference>
<sequence length="155" mass="18118">MNKNNCGVRNGNYILKQGNQKNHGEYVVPTGMEMWSDEPLYLLIARWCLMQKRWINRNDIAIAFHLTDRRASFQLYYIIRNKSKVLSCVRNINIRNNRTEIWVKNIILATSDSEKQIYNKVQNKAKSKMKHSSRGVGSGMTGNVTLWDELLNKVR</sequence>
<dbReference type="InterPro" id="IPR020357">
    <property type="entry name" value="Tscrpt_reg_CaiF/GrlA"/>
</dbReference>
<name>A0A5I2XBZ0_SALET</name>
<gene>
    <name evidence="1" type="ORF">G3V02_000343</name>
</gene>
<dbReference type="AlphaFoldDB" id="A0A5I2XBZ0"/>